<feature type="non-terminal residue" evidence="2">
    <location>
        <position position="1"/>
    </location>
</feature>
<reference evidence="2 3" key="1">
    <citation type="journal article" date="2018" name="Front. Plant Sci.">
        <title>Red Clover (Trifolium pratense) and Zigzag Clover (T. medium) - A Picture of Genomic Similarities and Differences.</title>
        <authorList>
            <person name="Dluhosova J."/>
            <person name="Istvanek J."/>
            <person name="Nedelnik J."/>
            <person name="Repkova J."/>
        </authorList>
    </citation>
    <scope>NUCLEOTIDE SEQUENCE [LARGE SCALE GENOMIC DNA]</scope>
    <source>
        <strain evidence="3">cv. 10/8</strain>
        <tissue evidence="2">Leaf</tissue>
    </source>
</reference>
<keyword evidence="1" id="KW-1133">Transmembrane helix</keyword>
<dbReference type="EMBL" id="LXQA010994944">
    <property type="protein sequence ID" value="MCI80397.1"/>
    <property type="molecule type" value="Genomic_DNA"/>
</dbReference>
<evidence type="ECO:0000313" key="3">
    <source>
        <dbReference type="Proteomes" id="UP000265520"/>
    </source>
</evidence>
<sequence>FSPSRCKSHGGGAMSSHLRTIVNLLPSRHCPRSRFALLVYEFVFVGWFWLEGLIWAFGFPPRRRSEASYGLG</sequence>
<keyword evidence="3" id="KW-1185">Reference proteome</keyword>
<accession>A0A392UX22</accession>
<evidence type="ECO:0000313" key="2">
    <source>
        <dbReference type="EMBL" id="MCI80397.1"/>
    </source>
</evidence>
<name>A0A392UX22_9FABA</name>
<keyword evidence="1" id="KW-0472">Membrane</keyword>
<evidence type="ECO:0000256" key="1">
    <source>
        <dbReference type="SAM" id="Phobius"/>
    </source>
</evidence>
<dbReference type="Proteomes" id="UP000265520">
    <property type="component" value="Unassembled WGS sequence"/>
</dbReference>
<keyword evidence="1" id="KW-0812">Transmembrane</keyword>
<organism evidence="2 3">
    <name type="scientific">Trifolium medium</name>
    <dbReference type="NCBI Taxonomy" id="97028"/>
    <lineage>
        <taxon>Eukaryota</taxon>
        <taxon>Viridiplantae</taxon>
        <taxon>Streptophyta</taxon>
        <taxon>Embryophyta</taxon>
        <taxon>Tracheophyta</taxon>
        <taxon>Spermatophyta</taxon>
        <taxon>Magnoliopsida</taxon>
        <taxon>eudicotyledons</taxon>
        <taxon>Gunneridae</taxon>
        <taxon>Pentapetalae</taxon>
        <taxon>rosids</taxon>
        <taxon>fabids</taxon>
        <taxon>Fabales</taxon>
        <taxon>Fabaceae</taxon>
        <taxon>Papilionoideae</taxon>
        <taxon>50 kb inversion clade</taxon>
        <taxon>NPAAA clade</taxon>
        <taxon>Hologalegina</taxon>
        <taxon>IRL clade</taxon>
        <taxon>Trifolieae</taxon>
        <taxon>Trifolium</taxon>
    </lineage>
</organism>
<feature type="transmembrane region" description="Helical" evidence="1">
    <location>
        <begin position="35"/>
        <end position="57"/>
    </location>
</feature>
<comment type="caution">
    <text evidence="2">The sequence shown here is derived from an EMBL/GenBank/DDBJ whole genome shotgun (WGS) entry which is preliminary data.</text>
</comment>
<proteinExistence type="predicted"/>
<protein>
    <submittedName>
        <fullName evidence="2">Uncharacterized protein</fullName>
    </submittedName>
</protein>
<dbReference type="AlphaFoldDB" id="A0A392UX22"/>